<dbReference type="GO" id="GO:0007165">
    <property type="term" value="P:signal transduction"/>
    <property type="evidence" value="ECO:0007669"/>
    <property type="project" value="UniProtKB-KW"/>
</dbReference>
<dbReference type="Gene3D" id="1.10.287.950">
    <property type="entry name" value="Methyl-accepting chemotaxis protein"/>
    <property type="match status" value="1"/>
</dbReference>
<evidence type="ECO:0000256" key="9">
    <source>
        <dbReference type="SAM" id="Phobius"/>
    </source>
</evidence>
<dbReference type="Pfam" id="PF08269">
    <property type="entry name" value="dCache_2"/>
    <property type="match status" value="1"/>
</dbReference>
<protein>
    <submittedName>
        <fullName evidence="12">Methyl-accepting chemotaxis protein</fullName>
    </submittedName>
</protein>
<dbReference type="SMART" id="SM00304">
    <property type="entry name" value="HAMP"/>
    <property type="match status" value="2"/>
</dbReference>
<keyword evidence="5 9" id="KW-0472">Membrane</keyword>
<dbReference type="PANTHER" id="PTHR32089:SF112">
    <property type="entry name" value="LYSOZYME-LIKE PROTEIN-RELATED"/>
    <property type="match status" value="1"/>
</dbReference>
<dbReference type="GO" id="GO:0006935">
    <property type="term" value="P:chemotaxis"/>
    <property type="evidence" value="ECO:0007669"/>
    <property type="project" value="InterPro"/>
</dbReference>
<evidence type="ECO:0000256" key="7">
    <source>
        <dbReference type="ARBA" id="ARBA00029447"/>
    </source>
</evidence>
<evidence type="ECO:0000256" key="6">
    <source>
        <dbReference type="ARBA" id="ARBA00023224"/>
    </source>
</evidence>
<dbReference type="Gene3D" id="3.30.450.20">
    <property type="entry name" value="PAS domain"/>
    <property type="match status" value="1"/>
</dbReference>
<keyword evidence="3 9" id="KW-0812">Transmembrane</keyword>
<evidence type="ECO:0000256" key="8">
    <source>
        <dbReference type="PROSITE-ProRule" id="PRU00284"/>
    </source>
</evidence>
<feature type="transmembrane region" description="Helical" evidence="9">
    <location>
        <begin position="193"/>
        <end position="212"/>
    </location>
</feature>
<evidence type="ECO:0000256" key="2">
    <source>
        <dbReference type="ARBA" id="ARBA00022475"/>
    </source>
</evidence>
<dbReference type="GO" id="GO:0005886">
    <property type="term" value="C:plasma membrane"/>
    <property type="evidence" value="ECO:0007669"/>
    <property type="project" value="UniProtKB-SubCell"/>
</dbReference>
<evidence type="ECO:0000256" key="3">
    <source>
        <dbReference type="ARBA" id="ARBA00022692"/>
    </source>
</evidence>
<feature type="domain" description="Methyl-accepting transducer" evidence="10">
    <location>
        <begin position="302"/>
        <end position="524"/>
    </location>
</feature>
<dbReference type="OrthoDB" id="8482111at2"/>
<dbReference type="AlphaFoldDB" id="A0A2R4WWK4"/>
<dbReference type="Pfam" id="PF00672">
    <property type="entry name" value="HAMP"/>
    <property type="match status" value="1"/>
</dbReference>
<dbReference type="PROSITE" id="PS50111">
    <property type="entry name" value="CHEMOTAXIS_TRANSDUC_2"/>
    <property type="match status" value="1"/>
</dbReference>
<accession>A0A2R4WWK4</accession>
<dbReference type="Pfam" id="PF00015">
    <property type="entry name" value="MCPsignal"/>
    <property type="match status" value="1"/>
</dbReference>
<sequence length="582" mass="61935">MSVAIRAQLHALTAAAVVGIAAILVLAGFALRDAVVDARMAKTRQLVEAAHSLVSGFAEQERTGKASHEEAQALAMAALKSMRYNNSEYFWVNDMHPRMIMHPTRQMLDGTDLTTSKDPTGKALFVEMVEIVRKSHAGFVAYQWPKPGQDDPVDKISYVKGFEPWGWIIGSGVYADDTAAQVRDALFGLLKGVAVAAGLITLLAVVIGRSIAGKISDLARIMRRLADGDLQQQIPSVARRDEIGAMARAVLVFRDHAIERERLEQEATVSEREKAKRSHDLESSLAAFQAAMGDVVSTVAGNTAAMQRTAEALTSISTQTSQEADAATAISGQTSEHVTMVAASTNQLSNSIQEITRQVQGVTEIVRQGSETATISARQAQAMADLGERISAVIGSIQAIATQTNLLALNATIESARAGEAGKGFAVVASEVKVLAGQTACASDEIVARVGEIQATARGVLEANEQLVAMMQDILAATTAVASAVEQQNAATGDIARSVQVAADGTEKLAVNILEVRSGASETEKHAGTMLTVAKAMRSQASMIEEQVRSFVYALRAGPMDRRNAGADKIYHGHDRRSQSYN</sequence>
<dbReference type="InterPro" id="IPR004090">
    <property type="entry name" value="Chemotax_Me-accpt_rcpt"/>
</dbReference>
<comment type="similarity">
    <text evidence="7">Belongs to the methyl-accepting chemotaxis (MCP) protein family.</text>
</comment>
<dbReference type="GO" id="GO:0004888">
    <property type="term" value="F:transmembrane signaling receptor activity"/>
    <property type="evidence" value="ECO:0007669"/>
    <property type="project" value="InterPro"/>
</dbReference>
<reference evidence="12 13" key="1">
    <citation type="submission" date="2018-04" db="EMBL/GenBank/DDBJ databases">
        <title>Methylobacterium sp. PR1016A genome.</title>
        <authorList>
            <person name="Park W."/>
        </authorList>
    </citation>
    <scope>NUCLEOTIDE SEQUENCE [LARGE SCALE GENOMIC DNA]</scope>
    <source>
        <strain evidence="12 13">PR1016A</strain>
    </source>
</reference>
<dbReference type="Gene3D" id="1.10.8.500">
    <property type="entry name" value="HAMP domain in histidine kinase"/>
    <property type="match status" value="1"/>
</dbReference>
<keyword evidence="13" id="KW-1185">Reference proteome</keyword>
<evidence type="ECO:0000313" key="13">
    <source>
        <dbReference type="Proteomes" id="UP000244755"/>
    </source>
</evidence>
<name>A0A2R4WWK4_9HYPH</name>
<gene>
    <name evidence="12" type="ORF">DA075_34220</name>
</gene>
<dbReference type="PROSITE" id="PS50885">
    <property type="entry name" value="HAMP"/>
    <property type="match status" value="1"/>
</dbReference>
<dbReference type="InterPro" id="IPR004089">
    <property type="entry name" value="MCPsignal_dom"/>
</dbReference>
<proteinExistence type="inferred from homology"/>
<evidence type="ECO:0000256" key="4">
    <source>
        <dbReference type="ARBA" id="ARBA00022989"/>
    </source>
</evidence>
<keyword evidence="6 8" id="KW-0807">Transducer</keyword>
<dbReference type="InterPro" id="IPR003660">
    <property type="entry name" value="HAMP_dom"/>
</dbReference>
<dbReference type="Proteomes" id="UP000244755">
    <property type="component" value="Chromosome 2"/>
</dbReference>
<dbReference type="KEGG" id="mee:DA075_34220"/>
<dbReference type="SUPFAM" id="SSF58104">
    <property type="entry name" value="Methyl-accepting chemotaxis protein (MCP) signaling domain"/>
    <property type="match status" value="1"/>
</dbReference>
<evidence type="ECO:0000313" key="12">
    <source>
        <dbReference type="EMBL" id="AWB25880.1"/>
    </source>
</evidence>
<dbReference type="RefSeq" id="WP_099957503.1">
    <property type="nucleotide sequence ID" value="NZ_CP028844.1"/>
</dbReference>
<comment type="subcellular location">
    <subcellularLocation>
        <location evidence="1">Cell membrane</location>
        <topology evidence="1">Multi-pass membrane protein</topology>
    </subcellularLocation>
</comment>
<keyword evidence="2" id="KW-1003">Cell membrane</keyword>
<evidence type="ECO:0000259" key="11">
    <source>
        <dbReference type="PROSITE" id="PS50885"/>
    </source>
</evidence>
<dbReference type="SMART" id="SM01049">
    <property type="entry name" value="Cache_2"/>
    <property type="match status" value="1"/>
</dbReference>
<dbReference type="CDD" id="cd06225">
    <property type="entry name" value="HAMP"/>
    <property type="match status" value="1"/>
</dbReference>
<dbReference type="EMBL" id="CP028844">
    <property type="protein sequence ID" value="AWB25880.1"/>
    <property type="molecule type" value="Genomic_DNA"/>
</dbReference>
<keyword evidence="4 9" id="KW-1133">Transmembrane helix</keyword>
<dbReference type="PANTHER" id="PTHR32089">
    <property type="entry name" value="METHYL-ACCEPTING CHEMOTAXIS PROTEIN MCPB"/>
    <property type="match status" value="1"/>
</dbReference>
<dbReference type="PRINTS" id="PR00260">
    <property type="entry name" value="CHEMTRNSDUCR"/>
</dbReference>
<dbReference type="InterPro" id="IPR004010">
    <property type="entry name" value="Double_Cache_2"/>
</dbReference>
<feature type="domain" description="HAMP" evidence="11">
    <location>
        <begin position="209"/>
        <end position="262"/>
    </location>
</feature>
<dbReference type="InterPro" id="IPR033480">
    <property type="entry name" value="sCache_2"/>
</dbReference>
<feature type="transmembrane region" description="Helical" evidence="9">
    <location>
        <begin position="12"/>
        <end position="31"/>
    </location>
</feature>
<evidence type="ECO:0000256" key="5">
    <source>
        <dbReference type="ARBA" id="ARBA00023136"/>
    </source>
</evidence>
<organism evidence="12 13">
    <name type="scientific">Methylobacterium currus</name>
    <dbReference type="NCBI Taxonomy" id="2051553"/>
    <lineage>
        <taxon>Bacteria</taxon>
        <taxon>Pseudomonadati</taxon>
        <taxon>Pseudomonadota</taxon>
        <taxon>Alphaproteobacteria</taxon>
        <taxon>Hyphomicrobiales</taxon>
        <taxon>Methylobacteriaceae</taxon>
        <taxon>Methylobacterium</taxon>
    </lineage>
</organism>
<evidence type="ECO:0000259" key="10">
    <source>
        <dbReference type="PROSITE" id="PS50111"/>
    </source>
</evidence>
<dbReference type="SMART" id="SM00283">
    <property type="entry name" value="MA"/>
    <property type="match status" value="1"/>
</dbReference>
<evidence type="ECO:0000256" key="1">
    <source>
        <dbReference type="ARBA" id="ARBA00004651"/>
    </source>
</evidence>